<reference evidence="2 3" key="1">
    <citation type="submission" date="2017-10" db="EMBL/GenBank/DDBJ databases">
        <title>Extensive intraspecific genome diversity in a model arbuscular mycorrhizal fungus.</title>
        <authorList>
            <person name="Chen E.C.H."/>
            <person name="Morin E."/>
            <person name="Baudet D."/>
            <person name="Noel J."/>
            <person name="Ndikumana S."/>
            <person name="Charron P."/>
            <person name="St-Onge C."/>
            <person name="Giorgi J."/>
            <person name="Grigoriev I.V."/>
            <person name="Roux C."/>
            <person name="Martin F.M."/>
            <person name="Corradi N."/>
        </authorList>
    </citation>
    <scope>NUCLEOTIDE SEQUENCE [LARGE SCALE GENOMIC DNA]</scope>
    <source>
        <strain evidence="2 3">A1</strain>
    </source>
</reference>
<protein>
    <submittedName>
        <fullName evidence="2">NAD(P)-binding protein</fullName>
    </submittedName>
</protein>
<dbReference type="VEuPathDB" id="FungiDB:RhiirA1_456368"/>
<dbReference type="PANTHER" id="PTHR43157:SF31">
    <property type="entry name" value="PHOSPHATIDYLINOSITOL-GLYCAN BIOSYNTHESIS CLASS F PROTEIN"/>
    <property type="match status" value="1"/>
</dbReference>
<dbReference type="PANTHER" id="PTHR43157">
    <property type="entry name" value="PHOSPHATIDYLINOSITOL-GLYCAN BIOSYNTHESIS CLASS F PROTEIN-RELATED"/>
    <property type="match status" value="1"/>
</dbReference>
<evidence type="ECO:0000313" key="2">
    <source>
        <dbReference type="EMBL" id="PKC69162.1"/>
    </source>
</evidence>
<dbReference type="PRINTS" id="PR00081">
    <property type="entry name" value="GDHRDH"/>
</dbReference>
<evidence type="ECO:0000256" key="1">
    <source>
        <dbReference type="ARBA" id="ARBA00023002"/>
    </source>
</evidence>
<dbReference type="SUPFAM" id="SSF51735">
    <property type="entry name" value="NAD(P)-binding Rossmann-fold domains"/>
    <property type="match status" value="1"/>
</dbReference>
<dbReference type="Pfam" id="PF00106">
    <property type="entry name" value="adh_short"/>
    <property type="match status" value="1"/>
</dbReference>
<name>A0A2N0S0T3_9GLOM</name>
<accession>A0A2N0S0T3</accession>
<proteinExistence type="predicted"/>
<dbReference type="GO" id="GO:0016491">
    <property type="term" value="F:oxidoreductase activity"/>
    <property type="evidence" value="ECO:0007669"/>
    <property type="project" value="UniProtKB-KW"/>
</dbReference>
<reference evidence="2 3" key="2">
    <citation type="submission" date="2017-10" db="EMBL/GenBank/DDBJ databases">
        <title>Genome analyses suggest a sexual origin of heterokaryosis in a supposedly ancient asexual fungus.</title>
        <authorList>
            <person name="Corradi N."/>
            <person name="Sedzielewska K."/>
            <person name="Noel J."/>
            <person name="Charron P."/>
            <person name="Farinelli L."/>
            <person name="Marton T."/>
            <person name="Kruger M."/>
            <person name="Pelin A."/>
            <person name="Brachmann A."/>
            <person name="Corradi N."/>
        </authorList>
    </citation>
    <scope>NUCLEOTIDE SEQUENCE [LARGE SCALE GENOMIC DNA]</scope>
    <source>
        <strain evidence="2 3">A1</strain>
    </source>
</reference>
<dbReference type="VEuPathDB" id="FungiDB:FUN_010794"/>
<dbReference type="EMBL" id="LLXH01000292">
    <property type="protein sequence ID" value="PKC69162.1"/>
    <property type="molecule type" value="Genomic_DNA"/>
</dbReference>
<dbReference type="InterPro" id="IPR036291">
    <property type="entry name" value="NAD(P)-bd_dom_sf"/>
</dbReference>
<sequence>MPVKLSDNYDLSKYVIILTGATDGIGKEMAKFLFGFNPKRLIIPARNKEKGNKLLEYLKSSKGHTDNVEVWEMDLADLQSVKNFANKFINEVGELHMLINNAGIETKRQILKTKDNLELQFQNIIICKELSRMLQNDHITTYSHNPGVILTNISHLNTGFSISTLTINTLARLFGITAEQGATNVLYPALSLENKETGKYYDEGIEQEPNKVAYDEEIAKKLWSVSEQILKEHGMI</sequence>
<dbReference type="Proteomes" id="UP000232688">
    <property type="component" value="Unassembled WGS sequence"/>
</dbReference>
<dbReference type="InterPro" id="IPR002347">
    <property type="entry name" value="SDR_fam"/>
</dbReference>
<dbReference type="AlphaFoldDB" id="A0A2N0S0T3"/>
<evidence type="ECO:0000313" key="3">
    <source>
        <dbReference type="Proteomes" id="UP000232688"/>
    </source>
</evidence>
<comment type="caution">
    <text evidence="2">The sequence shown here is derived from an EMBL/GenBank/DDBJ whole genome shotgun (WGS) entry which is preliminary data.</text>
</comment>
<dbReference type="Gene3D" id="3.40.50.720">
    <property type="entry name" value="NAD(P)-binding Rossmann-like Domain"/>
    <property type="match status" value="2"/>
</dbReference>
<organism evidence="2 3">
    <name type="scientific">Rhizophagus irregularis</name>
    <dbReference type="NCBI Taxonomy" id="588596"/>
    <lineage>
        <taxon>Eukaryota</taxon>
        <taxon>Fungi</taxon>
        <taxon>Fungi incertae sedis</taxon>
        <taxon>Mucoromycota</taxon>
        <taxon>Glomeromycotina</taxon>
        <taxon>Glomeromycetes</taxon>
        <taxon>Glomerales</taxon>
        <taxon>Glomeraceae</taxon>
        <taxon>Rhizophagus</taxon>
    </lineage>
</organism>
<gene>
    <name evidence="2" type="ORF">RhiirA1_456368</name>
</gene>
<keyword evidence="1" id="KW-0560">Oxidoreductase</keyword>